<feature type="compositionally biased region" description="Basic and acidic residues" evidence="1">
    <location>
        <begin position="768"/>
        <end position="780"/>
    </location>
</feature>
<reference evidence="3" key="1">
    <citation type="submission" date="2016-11" db="UniProtKB">
        <authorList>
            <consortium name="WormBaseParasite"/>
        </authorList>
    </citation>
    <scope>IDENTIFICATION</scope>
</reference>
<feature type="compositionally biased region" description="Basic residues" evidence="1">
    <location>
        <begin position="1244"/>
        <end position="1253"/>
    </location>
</feature>
<dbReference type="Proteomes" id="UP000095280">
    <property type="component" value="Unplaced"/>
</dbReference>
<keyword evidence="2" id="KW-1185">Reference proteome</keyword>
<sequence length="1416" mass="152732">MTYPDEDHSMRGAQKHLFLKVTSFLLNSFNKTSERKRFLNSEVHKYCPKINGTMQVYRVSVRQRGWPQSDLQQSKVTNISFAEITPEAYYCSCMLNRNARCISSSSRCWRLICCLATRSLSAVAQTTCSCSLSAGGICWPDDFGGANGSPMCQEKPPPAAAERVVGWRRRGRGSSAASTKCNGSSAKKSAPPSPLPPTAASWNGSAPPPNGSSTAAPPANGSLAAGAAMALGAAAAGAASTSSGASRPASRSASCCCSALSVAASCSRRRFSASSSRSKPAKRLLAPWAESDSRASSCVSEVSSLRSRSVSWAAPRTPAWSCARRALSASNWAASSDRRCSHSSTLPASLRSRSSTSSTRRWASHFCCSNCRQAEARMPSESCGTDGIDADGVTPTEAAASPPDASALAISACTMRQARPLRPVSAWSQILARVAGSSPVCRNSCRTSWPDTIPSLSVSICASPAFPPVTHLRHHLSGSPSSQSSANSLAHKSERFAKLLPRQAAVPVLVAGVPDGDEGGVVDVVDDKLNDDEEAAAITETGTLAGDPAATIASGADETAAIFDSSESDRPERLRKAAAAWAETQPLPSVLSCSRCVPTCGKPWQTVSLPADTEADVLNNLFRAATKVKAKARYLERSKVREEAAGKQSAWAIYMDKSSSFLQWYQYLLPTRTAAARSPEEERCADAGLREAVHDLRAQLERSEATVRKPHNELAKRPQRKVWLQRVRRLQDRLHVVRQQMNSKSRQLVEMREAKLAKKRRQAARGEAAAERRNASVHAELREPHEMLATSNSRADTGDGQVVLTLRQVEGGTALMYARETDTWMHRMHFATSSSRVFVRANFLMTDRHVVNKCLLQLFKEMRETLTSQDGLAHLEVTALFCGMHVIVNLAAAVEKGLGDWERCVSAAPLGAAAVPGQSAANQNGQQGLPSPGERAVASPFLLRFYLQSRGAKTFEIEDFKGNRAYVIFPNGGHELDNDLAQALQVSAAHMLVLLPPEVVDHRPDGALRNLPDDNSRLAAAASKDNAHERCPSQYWTALMERASGFAKSLEEQDAMLLRARHIAKKVEMQAKADVRAVRAAQQHQQQARIAQDQRRKIARESSLRDLINAVQDYGGLWLTVAEMHSRLQDLPDRLHEPALLSQLRLHKEMKPTIPKDMAGCLNLTDSGAQKFSAAPHRQPASIPGPPAEEKVAATAKEDDAQAVSVRSANERADRVKAAIAKKLEPAQTASSVAASVAAGLRGRGTRRGRGRGRGSTDDGAQAQGTSEGGHVVGRGAGRGREHARGRACGRGRAGTHASTKRRHDSTSDSERKSNAKLRPNPGRYHCSRIYQSSSVDALKCDSNGYADGSEQWEESYIQRRLPCASHDVLSLNFEVTFNETGPNEKLAQFLIPALEPGRTADEVCTGTNCQICTAC</sequence>
<feature type="compositionally biased region" description="Low complexity" evidence="1">
    <location>
        <begin position="1230"/>
        <end position="1241"/>
    </location>
</feature>
<proteinExistence type="predicted"/>
<feature type="compositionally biased region" description="Gly residues" evidence="1">
    <location>
        <begin position="1267"/>
        <end position="1277"/>
    </location>
</feature>
<evidence type="ECO:0000313" key="3">
    <source>
        <dbReference type="WBParaSite" id="maker-uti_cns_0006878-snap-gene-0.5-mRNA-1"/>
    </source>
</evidence>
<feature type="compositionally biased region" description="Basic and acidic residues" evidence="1">
    <location>
        <begin position="1305"/>
        <end position="1314"/>
    </location>
</feature>
<feature type="region of interest" description="Disordered" evidence="1">
    <location>
        <begin position="168"/>
        <end position="219"/>
    </location>
</feature>
<feature type="compositionally biased region" description="Low complexity" evidence="1">
    <location>
        <begin position="173"/>
        <end position="190"/>
    </location>
</feature>
<feature type="region of interest" description="Disordered" evidence="1">
    <location>
        <begin position="1225"/>
        <end position="1326"/>
    </location>
</feature>
<feature type="region of interest" description="Disordered" evidence="1">
    <location>
        <begin position="1172"/>
        <end position="1212"/>
    </location>
</feature>
<evidence type="ECO:0000313" key="2">
    <source>
        <dbReference type="Proteomes" id="UP000095280"/>
    </source>
</evidence>
<feature type="compositionally biased region" description="Basic and acidic residues" evidence="1">
    <location>
        <begin position="1188"/>
        <end position="1200"/>
    </location>
</feature>
<organism evidence="2 3">
    <name type="scientific">Macrostomum lignano</name>
    <dbReference type="NCBI Taxonomy" id="282301"/>
    <lineage>
        <taxon>Eukaryota</taxon>
        <taxon>Metazoa</taxon>
        <taxon>Spiralia</taxon>
        <taxon>Lophotrochozoa</taxon>
        <taxon>Platyhelminthes</taxon>
        <taxon>Rhabditophora</taxon>
        <taxon>Macrostomorpha</taxon>
        <taxon>Macrostomida</taxon>
        <taxon>Macrostomidae</taxon>
        <taxon>Macrostomum</taxon>
    </lineage>
</organism>
<dbReference type="WBParaSite" id="maker-uti_cns_0006878-snap-gene-0.5-mRNA-1">
    <property type="protein sequence ID" value="maker-uti_cns_0006878-snap-gene-0.5-mRNA-1"/>
    <property type="gene ID" value="maker-uti_cns_0006878-snap-gene-0.5"/>
</dbReference>
<accession>A0A1I8HN33</accession>
<evidence type="ECO:0000256" key="1">
    <source>
        <dbReference type="SAM" id="MobiDB-lite"/>
    </source>
</evidence>
<feature type="region of interest" description="Disordered" evidence="1">
    <location>
        <begin position="757"/>
        <end position="780"/>
    </location>
</feature>
<name>A0A1I8HN33_9PLAT</name>
<protein>
    <submittedName>
        <fullName evidence="3">Protein kinase domain-containing protein</fullName>
    </submittedName>
</protein>